<evidence type="ECO:0000256" key="1">
    <source>
        <dbReference type="SAM" id="MobiDB-lite"/>
    </source>
</evidence>
<evidence type="ECO:0000313" key="2">
    <source>
        <dbReference type="EMBL" id="KAJ7691548.1"/>
    </source>
</evidence>
<evidence type="ECO:0000313" key="3">
    <source>
        <dbReference type="Proteomes" id="UP001221757"/>
    </source>
</evidence>
<dbReference type="Proteomes" id="UP001221757">
    <property type="component" value="Unassembled WGS sequence"/>
</dbReference>
<dbReference type="EMBL" id="JARKIE010000057">
    <property type="protein sequence ID" value="KAJ7691548.1"/>
    <property type="molecule type" value="Genomic_DNA"/>
</dbReference>
<gene>
    <name evidence="2" type="ORF">B0H17DRAFT_1133632</name>
</gene>
<protein>
    <submittedName>
        <fullName evidence="2">Uncharacterized protein</fullName>
    </submittedName>
</protein>
<comment type="caution">
    <text evidence="2">The sequence shown here is derived from an EMBL/GenBank/DDBJ whole genome shotgun (WGS) entry which is preliminary data.</text>
</comment>
<accession>A0AAD7DHB0</accession>
<keyword evidence="3" id="KW-1185">Reference proteome</keyword>
<sequence length="155" mass="16743">MPPVSEPESPTPILNTTGITTSKHNIFSSLICTPPQTSSPRILLSPTTPGPQKAQNTDFGAGNQHDDAQNSGHRFHLAAKQNDDARCSGRSPTPLVVNLDCAARELHIPQYSCPGVQIGDDTAFDGFKPFAQTLDARLRCSGYYLIHAVGEGRMW</sequence>
<reference evidence="2" key="1">
    <citation type="submission" date="2023-03" db="EMBL/GenBank/DDBJ databases">
        <title>Massive genome expansion in bonnet fungi (Mycena s.s.) driven by repeated elements and novel gene families across ecological guilds.</title>
        <authorList>
            <consortium name="Lawrence Berkeley National Laboratory"/>
            <person name="Harder C.B."/>
            <person name="Miyauchi S."/>
            <person name="Viragh M."/>
            <person name="Kuo A."/>
            <person name="Thoen E."/>
            <person name="Andreopoulos B."/>
            <person name="Lu D."/>
            <person name="Skrede I."/>
            <person name="Drula E."/>
            <person name="Henrissat B."/>
            <person name="Morin E."/>
            <person name="Kohler A."/>
            <person name="Barry K."/>
            <person name="LaButti K."/>
            <person name="Morin E."/>
            <person name="Salamov A."/>
            <person name="Lipzen A."/>
            <person name="Mereny Z."/>
            <person name="Hegedus B."/>
            <person name="Baldrian P."/>
            <person name="Stursova M."/>
            <person name="Weitz H."/>
            <person name="Taylor A."/>
            <person name="Grigoriev I.V."/>
            <person name="Nagy L.G."/>
            <person name="Martin F."/>
            <person name="Kauserud H."/>
        </authorList>
    </citation>
    <scope>NUCLEOTIDE SEQUENCE</scope>
    <source>
        <strain evidence="2">CBHHK067</strain>
    </source>
</reference>
<name>A0AAD7DHB0_MYCRO</name>
<feature type="region of interest" description="Disordered" evidence="1">
    <location>
        <begin position="34"/>
        <end position="70"/>
    </location>
</feature>
<dbReference type="AlphaFoldDB" id="A0AAD7DHB0"/>
<organism evidence="2 3">
    <name type="scientific">Mycena rosella</name>
    <name type="common">Pink bonnet</name>
    <name type="synonym">Agaricus rosellus</name>
    <dbReference type="NCBI Taxonomy" id="1033263"/>
    <lineage>
        <taxon>Eukaryota</taxon>
        <taxon>Fungi</taxon>
        <taxon>Dikarya</taxon>
        <taxon>Basidiomycota</taxon>
        <taxon>Agaricomycotina</taxon>
        <taxon>Agaricomycetes</taxon>
        <taxon>Agaricomycetidae</taxon>
        <taxon>Agaricales</taxon>
        <taxon>Marasmiineae</taxon>
        <taxon>Mycenaceae</taxon>
        <taxon>Mycena</taxon>
    </lineage>
</organism>
<proteinExistence type="predicted"/>